<sequence>MFVSFVGEEVGSNHETRQRDLPHAARPGFTEGLRSASGPPAEPHHTAARAPRAILSTTTAILALVPRGLAARGETLGGAVPAQCLPSAPCSWPPPLPPHGIPSSRDPLRQTNTLVRETRDTRRWCFASASAVPLRFRSRSRSLDPMYGACWKASQDSTLTTASIRFVLKFEEHLTSSTSNALLSMKEDRP</sequence>
<comment type="caution">
    <text evidence="2">The sequence shown here is derived from an EMBL/GenBank/DDBJ whole genome shotgun (WGS) entry which is preliminary data.</text>
</comment>
<evidence type="ECO:0000256" key="1">
    <source>
        <dbReference type="SAM" id="MobiDB-lite"/>
    </source>
</evidence>
<evidence type="ECO:0000313" key="2">
    <source>
        <dbReference type="EMBL" id="KAJ1118193.1"/>
    </source>
</evidence>
<dbReference type="Proteomes" id="UP001066276">
    <property type="component" value="Chromosome 8"/>
</dbReference>
<accession>A0AAV7NQ44</accession>
<dbReference type="EMBL" id="JANPWB010000012">
    <property type="protein sequence ID" value="KAJ1118193.1"/>
    <property type="molecule type" value="Genomic_DNA"/>
</dbReference>
<organism evidence="2 3">
    <name type="scientific">Pleurodeles waltl</name>
    <name type="common">Iberian ribbed newt</name>
    <dbReference type="NCBI Taxonomy" id="8319"/>
    <lineage>
        <taxon>Eukaryota</taxon>
        <taxon>Metazoa</taxon>
        <taxon>Chordata</taxon>
        <taxon>Craniata</taxon>
        <taxon>Vertebrata</taxon>
        <taxon>Euteleostomi</taxon>
        <taxon>Amphibia</taxon>
        <taxon>Batrachia</taxon>
        <taxon>Caudata</taxon>
        <taxon>Salamandroidea</taxon>
        <taxon>Salamandridae</taxon>
        <taxon>Pleurodelinae</taxon>
        <taxon>Pleurodeles</taxon>
    </lineage>
</organism>
<name>A0AAV7NQ44_PLEWA</name>
<reference evidence="2" key="1">
    <citation type="journal article" date="2022" name="bioRxiv">
        <title>Sequencing and chromosome-scale assembly of the giantPleurodeles waltlgenome.</title>
        <authorList>
            <person name="Brown T."/>
            <person name="Elewa A."/>
            <person name="Iarovenko S."/>
            <person name="Subramanian E."/>
            <person name="Araus A.J."/>
            <person name="Petzold A."/>
            <person name="Susuki M."/>
            <person name="Suzuki K.-i.T."/>
            <person name="Hayashi T."/>
            <person name="Toyoda A."/>
            <person name="Oliveira C."/>
            <person name="Osipova E."/>
            <person name="Leigh N.D."/>
            <person name="Simon A."/>
            <person name="Yun M.H."/>
        </authorList>
    </citation>
    <scope>NUCLEOTIDE SEQUENCE</scope>
    <source>
        <strain evidence="2">20211129_DDA</strain>
        <tissue evidence="2">Liver</tissue>
    </source>
</reference>
<protein>
    <submittedName>
        <fullName evidence="2">Uncharacterized protein</fullName>
    </submittedName>
</protein>
<keyword evidence="3" id="KW-1185">Reference proteome</keyword>
<proteinExistence type="predicted"/>
<evidence type="ECO:0000313" key="3">
    <source>
        <dbReference type="Proteomes" id="UP001066276"/>
    </source>
</evidence>
<feature type="region of interest" description="Disordered" evidence="1">
    <location>
        <begin position="1"/>
        <end position="49"/>
    </location>
</feature>
<dbReference type="AlphaFoldDB" id="A0AAV7NQ44"/>
<gene>
    <name evidence="2" type="ORF">NDU88_006388</name>
</gene>
<feature type="compositionally biased region" description="Basic and acidic residues" evidence="1">
    <location>
        <begin position="11"/>
        <end position="23"/>
    </location>
</feature>